<proteinExistence type="predicted"/>
<keyword evidence="2" id="KW-1185">Reference proteome</keyword>
<protein>
    <submittedName>
        <fullName evidence="1">Phosphotransferases</fullName>
    </submittedName>
</protein>
<gene>
    <name evidence="1" type="ORF">STAS_35471</name>
</gene>
<evidence type="ECO:0000313" key="1">
    <source>
        <dbReference type="EMBL" id="GER57648.1"/>
    </source>
</evidence>
<organism evidence="1 2">
    <name type="scientific">Striga asiatica</name>
    <name type="common">Asiatic witchweed</name>
    <name type="synonym">Buchnera asiatica</name>
    <dbReference type="NCBI Taxonomy" id="4170"/>
    <lineage>
        <taxon>Eukaryota</taxon>
        <taxon>Viridiplantae</taxon>
        <taxon>Streptophyta</taxon>
        <taxon>Embryophyta</taxon>
        <taxon>Tracheophyta</taxon>
        <taxon>Spermatophyta</taxon>
        <taxon>Magnoliopsida</taxon>
        <taxon>eudicotyledons</taxon>
        <taxon>Gunneridae</taxon>
        <taxon>Pentapetalae</taxon>
        <taxon>asterids</taxon>
        <taxon>lamiids</taxon>
        <taxon>Lamiales</taxon>
        <taxon>Orobanchaceae</taxon>
        <taxon>Buchnereae</taxon>
        <taxon>Striga</taxon>
    </lineage>
</organism>
<dbReference type="EMBL" id="BKCP01013403">
    <property type="protein sequence ID" value="GER57648.1"/>
    <property type="molecule type" value="Genomic_DNA"/>
</dbReference>
<sequence>MRVELVCGHSERLLANYKEPGLHTLRLTWRKIIWRNTNLLQNFEREAAIAVNVGIRGFVHENPSSGSSDKFTSSGNSVSTHEDQFTSLSASICKISPVGCPCNIPNIICLALQNTHLQRHSIPNFPNLLLDFNRLMSHIYYFHPQTFIRILEKHHAFYQTFLHFHLAFPQLDLRILDPLRLLFLSFEKNLRKKEKDLLQLVANGVGLEKVLEKDFVLVCIEIGQTFLHDRFGVTVRKTGPARVALEAVAKMPGQAGPQFLVCKDFRATFEHVLVGGLPARIWSFHFCPGIVDELYALRVVESFHGEFRHHRVLRARVSFLFGRKEPAC</sequence>
<name>A0A5A7RKK3_STRAF</name>
<keyword evidence="1" id="KW-0808">Transferase</keyword>
<evidence type="ECO:0000313" key="2">
    <source>
        <dbReference type="Proteomes" id="UP000325081"/>
    </source>
</evidence>
<dbReference type="AlphaFoldDB" id="A0A5A7RKK3"/>
<dbReference type="Proteomes" id="UP000325081">
    <property type="component" value="Unassembled WGS sequence"/>
</dbReference>
<accession>A0A5A7RKK3</accession>
<reference evidence="2" key="1">
    <citation type="journal article" date="2019" name="Curr. Biol.">
        <title>Genome Sequence of Striga asiatica Provides Insight into the Evolution of Plant Parasitism.</title>
        <authorList>
            <person name="Yoshida S."/>
            <person name="Kim S."/>
            <person name="Wafula E.K."/>
            <person name="Tanskanen J."/>
            <person name="Kim Y.M."/>
            <person name="Honaas L."/>
            <person name="Yang Z."/>
            <person name="Spallek T."/>
            <person name="Conn C.E."/>
            <person name="Ichihashi Y."/>
            <person name="Cheong K."/>
            <person name="Cui S."/>
            <person name="Der J.P."/>
            <person name="Gundlach H."/>
            <person name="Jiao Y."/>
            <person name="Hori C."/>
            <person name="Ishida J.K."/>
            <person name="Kasahara H."/>
            <person name="Kiba T."/>
            <person name="Kim M.S."/>
            <person name="Koo N."/>
            <person name="Laohavisit A."/>
            <person name="Lee Y.H."/>
            <person name="Lumba S."/>
            <person name="McCourt P."/>
            <person name="Mortimer J.C."/>
            <person name="Mutuku J.M."/>
            <person name="Nomura T."/>
            <person name="Sasaki-Sekimoto Y."/>
            <person name="Seto Y."/>
            <person name="Wang Y."/>
            <person name="Wakatake T."/>
            <person name="Sakakibara H."/>
            <person name="Demura T."/>
            <person name="Yamaguchi S."/>
            <person name="Yoneyama K."/>
            <person name="Manabe R.I."/>
            <person name="Nelson D.C."/>
            <person name="Schulman A.H."/>
            <person name="Timko M.P."/>
            <person name="dePamphilis C.W."/>
            <person name="Choi D."/>
            <person name="Shirasu K."/>
        </authorList>
    </citation>
    <scope>NUCLEOTIDE SEQUENCE [LARGE SCALE GENOMIC DNA]</scope>
    <source>
        <strain evidence="2">cv. UVA1</strain>
    </source>
</reference>
<comment type="caution">
    <text evidence="1">The sequence shown here is derived from an EMBL/GenBank/DDBJ whole genome shotgun (WGS) entry which is preliminary data.</text>
</comment>
<dbReference type="GO" id="GO:0016740">
    <property type="term" value="F:transferase activity"/>
    <property type="evidence" value="ECO:0007669"/>
    <property type="project" value="UniProtKB-KW"/>
</dbReference>